<protein>
    <submittedName>
        <fullName evidence="2">DsbA family oxidoreductase</fullName>
    </submittedName>
</protein>
<accession>A0A4Q1CP34</accession>
<evidence type="ECO:0000259" key="1">
    <source>
        <dbReference type="Pfam" id="PF01323"/>
    </source>
</evidence>
<comment type="caution">
    <text evidence="2">The sequence shown here is derived from an EMBL/GenBank/DDBJ whole genome shotgun (WGS) entry which is preliminary data.</text>
</comment>
<evidence type="ECO:0000313" key="3">
    <source>
        <dbReference type="Proteomes" id="UP000290204"/>
    </source>
</evidence>
<dbReference type="GO" id="GO:0016491">
    <property type="term" value="F:oxidoreductase activity"/>
    <property type="evidence" value="ECO:0007669"/>
    <property type="project" value="InterPro"/>
</dbReference>
<dbReference type="SUPFAM" id="SSF52833">
    <property type="entry name" value="Thioredoxin-like"/>
    <property type="match status" value="1"/>
</dbReference>
<dbReference type="Gene3D" id="3.40.30.10">
    <property type="entry name" value="Glutaredoxin"/>
    <property type="match status" value="1"/>
</dbReference>
<dbReference type="RefSeq" id="WP_129129760.1">
    <property type="nucleotide sequence ID" value="NZ_SDHW01000001.1"/>
</dbReference>
<proteinExistence type="predicted"/>
<dbReference type="OrthoDB" id="9799122at2"/>
<dbReference type="PANTHER" id="PTHR13887:SF41">
    <property type="entry name" value="THIOREDOXIN SUPERFAMILY PROTEIN"/>
    <property type="match status" value="1"/>
</dbReference>
<dbReference type="Pfam" id="PF01323">
    <property type="entry name" value="DSBA"/>
    <property type="match status" value="1"/>
</dbReference>
<gene>
    <name evidence="2" type="ORF">ESA94_05105</name>
</gene>
<dbReference type="InterPro" id="IPR001853">
    <property type="entry name" value="DSBA-like_thioredoxin_dom"/>
</dbReference>
<dbReference type="EMBL" id="SDHW01000001">
    <property type="protein sequence ID" value="RXK62389.1"/>
    <property type="molecule type" value="Genomic_DNA"/>
</dbReference>
<organism evidence="2 3">
    <name type="scientific">Lacibacter luteus</name>
    <dbReference type="NCBI Taxonomy" id="2508719"/>
    <lineage>
        <taxon>Bacteria</taxon>
        <taxon>Pseudomonadati</taxon>
        <taxon>Bacteroidota</taxon>
        <taxon>Chitinophagia</taxon>
        <taxon>Chitinophagales</taxon>
        <taxon>Chitinophagaceae</taxon>
        <taxon>Lacibacter</taxon>
    </lineage>
</organism>
<evidence type="ECO:0000313" key="2">
    <source>
        <dbReference type="EMBL" id="RXK62389.1"/>
    </source>
</evidence>
<dbReference type="PANTHER" id="PTHR13887">
    <property type="entry name" value="GLUTATHIONE S-TRANSFERASE KAPPA"/>
    <property type="match status" value="1"/>
</dbReference>
<dbReference type="Proteomes" id="UP000290204">
    <property type="component" value="Unassembled WGS sequence"/>
</dbReference>
<feature type="domain" description="DSBA-like thioredoxin" evidence="1">
    <location>
        <begin position="2"/>
        <end position="205"/>
    </location>
</feature>
<reference evidence="2 3" key="1">
    <citation type="submission" date="2019-01" db="EMBL/GenBank/DDBJ databases">
        <title>Lacibacter sp. strain TTM-7.</title>
        <authorList>
            <person name="Chen W.-M."/>
        </authorList>
    </citation>
    <scope>NUCLEOTIDE SEQUENCE [LARGE SCALE GENOMIC DNA]</scope>
    <source>
        <strain evidence="2 3">TTM-7</strain>
    </source>
</reference>
<dbReference type="CDD" id="cd03024">
    <property type="entry name" value="DsbA_FrnE"/>
    <property type="match status" value="1"/>
</dbReference>
<name>A0A4Q1CP34_9BACT</name>
<sequence>MTVEIWSDVVCPFCYIGKRRFEEALHQFDQKENVEIVWRSFQLDPDAAPAPGTSLNQYLAQRKGVSEEEAKRMNAYVTTTAAAAGLEFQLEKAIIGNTFTAHRLLHLAKEHNVQNEVKEALLKAYFTEGKNINDQTALTEAATAAGISAEAVTAALASEQFTQDVHEDQLRAQQIGVRGVPFFVFNNKYAVSGAQATAVFADVLQKVWEEEQPVTVLAADNAACAVDDSNC</sequence>
<dbReference type="AlphaFoldDB" id="A0A4Q1CP34"/>
<dbReference type="InterPro" id="IPR036249">
    <property type="entry name" value="Thioredoxin-like_sf"/>
</dbReference>
<keyword evidence="3" id="KW-1185">Reference proteome</keyword>